<accession>A0A368UVQ6</accession>
<dbReference type="Gene3D" id="3.40.630.30">
    <property type="match status" value="1"/>
</dbReference>
<evidence type="ECO:0000313" key="3">
    <source>
        <dbReference type="EMBL" id="RCW32967.1"/>
    </source>
</evidence>
<evidence type="ECO:0000313" key="5">
    <source>
        <dbReference type="Proteomes" id="UP000253065"/>
    </source>
</evidence>
<dbReference type="EMBL" id="QPJB01000008">
    <property type="protein sequence ID" value="RCW32967.1"/>
    <property type="molecule type" value="Genomic_DNA"/>
</dbReference>
<feature type="domain" description="BioF2-like acetyltransferase" evidence="1">
    <location>
        <begin position="191"/>
        <end position="328"/>
    </location>
</feature>
<dbReference type="SUPFAM" id="SSF55729">
    <property type="entry name" value="Acyl-CoA N-acyltransferases (Nat)"/>
    <property type="match status" value="1"/>
</dbReference>
<dbReference type="RefSeq" id="WP_113880168.1">
    <property type="nucleotide sequence ID" value="NZ_QNSA01000008.1"/>
</dbReference>
<keyword evidence="3" id="KW-0808">Transferase</keyword>
<dbReference type="Proteomes" id="UP000253065">
    <property type="component" value="Unassembled WGS sequence"/>
</dbReference>
<dbReference type="AlphaFoldDB" id="A0A368UVQ6"/>
<name>A0A368UVQ6_MARNT</name>
<dbReference type="Proteomes" id="UP000252795">
    <property type="component" value="Unassembled WGS sequence"/>
</dbReference>
<organism evidence="3 4">
    <name type="scientific">Marinobacter nauticus</name>
    <name type="common">Marinobacter hydrocarbonoclasticus</name>
    <name type="synonym">Marinobacter aquaeolei</name>
    <dbReference type="NCBI Taxonomy" id="2743"/>
    <lineage>
        <taxon>Bacteria</taxon>
        <taxon>Pseudomonadati</taxon>
        <taxon>Pseudomonadota</taxon>
        <taxon>Gammaproteobacteria</taxon>
        <taxon>Pseudomonadales</taxon>
        <taxon>Marinobacteraceae</taxon>
        <taxon>Marinobacter</taxon>
    </lineage>
</organism>
<protein>
    <submittedName>
        <fullName evidence="3">Acetyltransferase (GNAT) family protein</fullName>
    </submittedName>
</protein>
<evidence type="ECO:0000313" key="2">
    <source>
        <dbReference type="EMBL" id="RBP71949.1"/>
    </source>
</evidence>
<reference evidence="3 4" key="1">
    <citation type="submission" date="2018-07" db="EMBL/GenBank/DDBJ databases">
        <title>Freshwater and sediment microbial communities from various areas in North America, analyzing microbe dynamics in response to fracking.</title>
        <authorList>
            <person name="Lamendella R."/>
        </authorList>
    </citation>
    <scope>NUCLEOTIDE SEQUENCE [LARGE SCALE GENOMIC DNA]</scope>
    <source>
        <strain evidence="3 4">114E</strain>
        <strain evidence="2 5">114E_o</strain>
    </source>
</reference>
<dbReference type="Pfam" id="PF13480">
    <property type="entry name" value="Acetyltransf_6"/>
    <property type="match status" value="1"/>
</dbReference>
<dbReference type="InterPro" id="IPR016181">
    <property type="entry name" value="Acyl_CoA_acyltransferase"/>
</dbReference>
<evidence type="ECO:0000313" key="4">
    <source>
        <dbReference type="Proteomes" id="UP000252795"/>
    </source>
</evidence>
<evidence type="ECO:0000259" key="1">
    <source>
        <dbReference type="Pfam" id="PF13480"/>
    </source>
</evidence>
<sequence>MSFTVRRLSEADFLSLEDNWGELLKHSDADPLFMSWAWQVSWWETWNRELELELLLLGVYDQCSELVGLAPLYLKSVRTPVGWRVSRLHVIGNAWKLGPTVRTEYVGLIVDRRYQEPVMSQLIDYLAGFAWDEMIVADASPRSMNLLEPALSQRMSITRLVRSEAEGVLVPVESGFRWWLERLGKNTRLKAYNRRAVFEREVAGEYVPWEDPESFLQHLNQFHCERWGKPCFDGHAVSFHRAFLSRLGSGQIARLSALKAKGQIVSVLYDVQAGNRVYNLQAGFMEDFHPKLSLGTLHLGYAIEGAFDDAAVMGYDLLAGSGKNTFYKSRFKGDKVVFTTVEYVRSPVLKLAYGARACLPQQFVSSVNRFFRL</sequence>
<proteinExistence type="predicted"/>
<dbReference type="EMBL" id="QNSA01000008">
    <property type="protein sequence ID" value="RBP71949.1"/>
    <property type="molecule type" value="Genomic_DNA"/>
</dbReference>
<dbReference type="GO" id="GO:0016740">
    <property type="term" value="F:transferase activity"/>
    <property type="evidence" value="ECO:0007669"/>
    <property type="project" value="UniProtKB-KW"/>
</dbReference>
<dbReference type="InterPro" id="IPR038740">
    <property type="entry name" value="BioF2-like_GNAT_dom"/>
</dbReference>
<gene>
    <name evidence="3" type="ORF">DET51_108194</name>
    <name evidence="2" type="ORF">DET64_108195</name>
</gene>
<comment type="caution">
    <text evidence="3">The sequence shown here is derived from an EMBL/GenBank/DDBJ whole genome shotgun (WGS) entry which is preliminary data.</text>
</comment>
<keyword evidence="5" id="KW-1185">Reference proteome</keyword>